<sequence>MQRIAPVLMIMCAAVGLTACSSTDTPEVVEYAGDYPSYSSVEDLCNEAEIVALVSPLGSDVREVDVAGPAGDTEADNPSLGVDDSAEGGKPTPVLIVQTITTVRVDAVFKGDIKPGSELEVGQPGGVLEDVIYEADSFDFGRSSQSVVFLDVWPNDVPASPLNPTQAAYSVSDGGALVSDGSITGLKELVATSTNSNICK</sequence>
<keyword evidence="4" id="KW-1185">Reference proteome</keyword>
<feature type="region of interest" description="Disordered" evidence="1">
    <location>
        <begin position="64"/>
        <end position="89"/>
    </location>
</feature>
<evidence type="ECO:0000313" key="4">
    <source>
        <dbReference type="Proteomes" id="UP000297983"/>
    </source>
</evidence>
<feature type="chain" id="PRO_5038903889" evidence="2">
    <location>
        <begin position="20"/>
        <end position="200"/>
    </location>
</feature>
<gene>
    <name evidence="3" type="ORF">E3T50_03125</name>
</gene>
<evidence type="ECO:0000313" key="3">
    <source>
        <dbReference type="EMBL" id="TFD73077.1"/>
    </source>
</evidence>
<dbReference type="Proteomes" id="UP000297983">
    <property type="component" value="Unassembled WGS sequence"/>
</dbReference>
<dbReference type="PROSITE" id="PS51257">
    <property type="entry name" value="PROKAR_LIPOPROTEIN"/>
    <property type="match status" value="1"/>
</dbReference>
<evidence type="ECO:0000256" key="2">
    <source>
        <dbReference type="SAM" id="SignalP"/>
    </source>
</evidence>
<dbReference type="AlphaFoldDB" id="A0A4R9B0G8"/>
<dbReference type="EMBL" id="SOHL01000005">
    <property type="protein sequence ID" value="TFD73077.1"/>
    <property type="molecule type" value="Genomic_DNA"/>
</dbReference>
<reference evidence="3 4" key="1">
    <citation type="submission" date="2019-03" db="EMBL/GenBank/DDBJ databases">
        <title>Genomics of glacier-inhabiting Cryobacterium strains.</title>
        <authorList>
            <person name="Liu Q."/>
            <person name="Xin Y.-H."/>
        </authorList>
    </citation>
    <scope>NUCLEOTIDE SEQUENCE [LARGE SCALE GENOMIC DNA]</scope>
    <source>
        <strain evidence="3 4">Hz16</strain>
    </source>
</reference>
<name>A0A4R9B0G8_9MICO</name>
<dbReference type="RefSeq" id="WP_134550546.1">
    <property type="nucleotide sequence ID" value="NZ_SOHL01000005.1"/>
</dbReference>
<protein>
    <submittedName>
        <fullName evidence="3">Uncharacterized protein</fullName>
    </submittedName>
</protein>
<organism evidence="3 4">
    <name type="scientific">Cryobacterium gelidum</name>
    <dbReference type="NCBI Taxonomy" id="1259164"/>
    <lineage>
        <taxon>Bacteria</taxon>
        <taxon>Bacillati</taxon>
        <taxon>Actinomycetota</taxon>
        <taxon>Actinomycetes</taxon>
        <taxon>Micrococcales</taxon>
        <taxon>Microbacteriaceae</taxon>
        <taxon>Cryobacterium</taxon>
    </lineage>
</organism>
<accession>A0A4R9B0G8</accession>
<proteinExistence type="predicted"/>
<evidence type="ECO:0000256" key="1">
    <source>
        <dbReference type="SAM" id="MobiDB-lite"/>
    </source>
</evidence>
<keyword evidence="2" id="KW-0732">Signal</keyword>
<feature type="signal peptide" evidence="2">
    <location>
        <begin position="1"/>
        <end position="19"/>
    </location>
</feature>
<comment type="caution">
    <text evidence="3">The sequence shown here is derived from an EMBL/GenBank/DDBJ whole genome shotgun (WGS) entry which is preliminary data.</text>
</comment>